<organism evidence="14 15">
    <name type="scientific">Candidatus Methanoplasma termitum</name>
    <dbReference type="NCBI Taxonomy" id="1577791"/>
    <lineage>
        <taxon>Archaea</taxon>
        <taxon>Methanobacteriati</taxon>
        <taxon>Thermoplasmatota</taxon>
        <taxon>Thermoplasmata</taxon>
        <taxon>Methanomassiliicoccales</taxon>
        <taxon>Methanomassiliicoccaceae</taxon>
        <taxon>Candidatus Methanoplasma</taxon>
    </lineage>
</organism>
<dbReference type="InterPro" id="IPR005263">
    <property type="entry name" value="DapA"/>
</dbReference>
<evidence type="ECO:0000256" key="4">
    <source>
        <dbReference type="ARBA" id="ARBA00022490"/>
    </source>
</evidence>
<dbReference type="SUPFAM" id="SSF51569">
    <property type="entry name" value="Aldolase"/>
    <property type="match status" value="1"/>
</dbReference>
<comment type="subunit">
    <text evidence="11">Homotetramer; dimer of dimers.</text>
</comment>
<evidence type="ECO:0000256" key="7">
    <source>
        <dbReference type="ARBA" id="ARBA00023154"/>
    </source>
</evidence>
<dbReference type="InterPro" id="IPR013785">
    <property type="entry name" value="Aldolase_TIM"/>
</dbReference>
<dbReference type="RefSeq" id="WP_048111242.1">
    <property type="nucleotide sequence ID" value="NZ_CP010070.1"/>
</dbReference>
<evidence type="ECO:0000256" key="9">
    <source>
        <dbReference type="ARBA" id="ARBA00023270"/>
    </source>
</evidence>
<dbReference type="PRINTS" id="PR00146">
    <property type="entry name" value="DHPICSNTHASE"/>
</dbReference>
<comment type="pathway">
    <text evidence="2 11">Amino-acid biosynthesis; L-lysine biosynthesis via DAP pathway; (S)-tetrahydrodipicolinate from L-aspartate: step 3/4.</text>
</comment>
<feature type="site" description="Part of a proton relay during catalysis" evidence="11">
    <location>
        <position position="44"/>
    </location>
</feature>
<dbReference type="KEGG" id="mear:Mpt1_c00830"/>
<feature type="binding site" evidence="11 13">
    <location>
        <position position="202"/>
    </location>
    <ligand>
        <name>pyruvate</name>
        <dbReference type="ChEBI" id="CHEBI:15361"/>
    </ligand>
</feature>
<keyword evidence="5 11" id="KW-0028">Amino-acid biosynthesis</keyword>
<dbReference type="Pfam" id="PF00701">
    <property type="entry name" value="DHDPS"/>
    <property type="match status" value="1"/>
</dbReference>
<dbReference type="SMART" id="SM01130">
    <property type="entry name" value="DHDPS"/>
    <property type="match status" value="1"/>
</dbReference>
<sequence>MFRGISTAIITPFTKGNKVDEEGLRRLVEFQEENGIDTIVPCGSTGESAMLSHDEHIHVIEVVVDHVKKAKVLAGAGSNSTSEAVMLSKRAEDLGVDGLLSISPYYVRPTQEGIYQHFKAIAESVNIPVVVYNIPGRTASNVTAETMLRMAEIEGIKAVKEASGNLEQIKEIIRKRPKGFEVLSGDDAFTPALIRSGGDGVISVTSNCLPRKMSELVNALLSGNNVSADKMVAELTPVFDALFIETNPIPIKYVMSKMGYGTGAPRLPLTRITDKSRVSVDAAMKNIGAW</sequence>
<dbReference type="HOGENOM" id="CLU_049343_7_0_2"/>
<comment type="catalytic activity">
    <reaction evidence="10 11">
        <text>L-aspartate 4-semialdehyde + pyruvate = (2S,4S)-4-hydroxy-2,3,4,5-tetrahydrodipicolinate + H2O + H(+)</text>
        <dbReference type="Rhea" id="RHEA:34171"/>
        <dbReference type="ChEBI" id="CHEBI:15361"/>
        <dbReference type="ChEBI" id="CHEBI:15377"/>
        <dbReference type="ChEBI" id="CHEBI:15378"/>
        <dbReference type="ChEBI" id="CHEBI:67139"/>
        <dbReference type="ChEBI" id="CHEBI:537519"/>
        <dbReference type="EC" id="4.3.3.7"/>
    </reaction>
</comment>
<dbReference type="UniPathway" id="UPA00034">
    <property type="reaction ID" value="UER00017"/>
</dbReference>
<dbReference type="HAMAP" id="MF_00418">
    <property type="entry name" value="DapA"/>
    <property type="match status" value="1"/>
</dbReference>
<protein>
    <recommendedName>
        <fullName evidence="3 11">4-hydroxy-tetrahydrodipicolinate synthase</fullName>
        <shortName evidence="11">HTPA synthase</shortName>
        <ecNumber evidence="3 11">4.3.3.7</ecNumber>
    </recommendedName>
</protein>
<dbReference type="PROSITE" id="PS00666">
    <property type="entry name" value="DHDPS_2"/>
    <property type="match status" value="1"/>
</dbReference>
<dbReference type="AlphaFoldDB" id="A0A0A7LAD9"/>
<dbReference type="InterPro" id="IPR020625">
    <property type="entry name" value="Schiff_base-form_aldolases_AS"/>
</dbReference>
<dbReference type="PANTHER" id="PTHR12128">
    <property type="entry name" value="DIHYDRODIPICOLINATE SYNTHASE"/>
    <property type="match status" value="1"/>
</dbReference>
<evidence type="ECO:0000256" key="12">
    <source>
        <dbReference type="PIRSR" id="PIRSR001365-1"/>
    </source>
</evidence>
<dbReference type="GeneID" id="24817758"/>
<dbReference type="Proteomes" id="UP000030787">
    <property type="component" value="Chromosome"/>
</dbReference>
<feature type="active site" description="Schiff-base intermediate with substrate" evidence="11 12">
    <location>
        <position position="160"/>
    </location>
</feature>
<keyword evidence="7 11" id="KW-0457">Lysine biosynthesis</keyword>
<evidence type="ECO:0000256" key="6">
    <source>
        <dbReference type="ARBA" id="ARBA00022915"/>
    </source>
</evidence>
<dbReference type="GO" id="GO:0005829">
    <property type="term" value="C:cytosol"/>
    <property type="evidence" value="ECO:0007669"/>
    <property type="project" value="TreeGrafter"/>
</dbReference>
<evidence type="ECO:0000313" key="15">
    <source>
        <dbReference type="Proteomes" id="UP000030787"/>
    </source>
</evidence>
<dbReference type="PIRSF" id="PIRSF001365">
    <property type="entry name" value="DHDPS"/>
    <property type="match status" value="1"/>
</dbReference>
<keyword evidence="4 11" id="KW-0963">Cytoplasm</keyword>
<dbReference type="OrthoDB" id="33636at2157"/>
<dbReference type="Gene3D" id="3.20.20.70">
    <property type="entry name" value="Aldolase class I"/>
    <property type="match status" value="1"/>
</dbReference>
<keyword evidence="9 11" id="KW-0704">Schiff base</keyword>
<dbReference type="CDD" id="cd00950">
    <property type="entry name" value="DHDPS"/>
    <property type="match status" value="1"/>
</dbReference>
<evidence type="ECO:0000256" key="2">
    <source>
        <dbReference type="ARBA" id="ARBA00005120"/>
    </source>
</evidence>
<evidence type="ECO:0000256" key="8">
    <source>
        <dbReference type="ARBA" id="ARBA00023239"/>
    </source>
</evidence>
<dbReference type="GO" id="GO:0019877">
    <property type="term" value="P:diaminopimelate biosynthetic process"/>
    <property type="evidence" value="ECO:0007669"/>
    <property type="project" value="UniProtKB-UniRule"/>
</dbReference>
<gene>
    <name evidence="11 14" type="primary">dapA</name>
    <name evidence="14" type="ORF">Mpt1_c00830</name>
</gene>
<dbReference type="PANTHER" id="PTHR12128:SF66">
    <property type="entry name" value="4-HYDROXY-2-OXOGLUTARATE ALDOLASE, MITOCHONDRIAL"/>
    <property type="match status" value="1"/>
</dbReference>
<dbReference type="EC" id="4.3.3.7" evidence="3 11"/>
<accession>A0A0A7LAD9</accession>
<evidence type="ECO:0000256" key="13">
    <source>
        <dbReference type="PIRSR" id="PIRSR001365-2"/>
    </source>
</evidence>
<evidence type="ECO:0000256" key="5">
    <source>
        <dbReference type="ARBA" id="ARBA00022605"/>
    </source>
</evidence>
<reference evidence="14 15" key="1">
    <citation type="journal article" date="2014" name="Appl. Environ. Microbiol.">
        <title>Comparative Genome Analysis of 'Candidatus Methanoplasma termitum' Indicates a New Mode of Energy Metabolism in the Seventh Order of Methanogens.</title>
        <authorList>
            <person name="Lang K."/>
            <person name="Schuldes J."/>
            <person name="Klingl A."/>
            <person name="Poehlein A."/>
            <person name="Daniel R."/>
            <person name="Brune A."/>
        </authorList>
    </citation>
    <scope>NUCLEOTIDE SEQUENCE [LARGE SCALE GENOMIC DNA]</scope>
    <source>
        <strain evidence="15">Mpt1</strain>
    </source>
</reference>
<dbReference type="STRING" id="1577791.Mpt1_c00830"/>
<dbReference type="GO" id="GO:0008675">
    <property type="term" value="F:2-dehydro-3-deoxy-phosphogluconate aldolase activity"/>
    <property type="evidence" value="ECO:0007669"/>
    <property type="project" value="UniProtKB-ARBA"/>
</dbReference>
<dbReference type="EMBL" id="CP010070">
    <property type="protein sequence ID" value="AIZ55988.1"/>
    <property type="molecule type" value="Genomic_DNA"/>
</dbReference>
<feature type="site" description="Part of a proton relay during catalysis" evidence="11">
    <location>
        <position position="106"/>
    </location>
</feature>
<evidence type="ECO:0000313" key="14">
    <source>
        <dbReference type="EMBL" id="AIZ55988.1"/>
    </source>
</evidence>
<keyword evidence="15" id="KW-1185">Reference proteome</keyword>
<dbReference type="InterPro" id="IPR002220">
    <property type="entry name" value="DapA-like"/>
</dbReference>
<dbReference type="GO" id="GO:0008840">
    <property type="term" value="F:4-hydroxy-tetrahydrodipicolinate synthase activity"/>
    <property type="evidence" value="ECO:0007669"/>
    <property type="project" value="UniProtKB-UniRule"/>
</dbReference>
<evidence type="ECO:0000256" key="10">
    <source>
        <dbReference type="ARBA" id="ARBA00047836"/>
    </source>
</evidence>
<keyword evidence="8 11" id="KW-0456">Lyase</keyword>
<comment type="caution">
    <text evidence="11">Was originally thought to be a dihydrodipicolinate synthase (DHDPS), catalyzing the condensation of (S)-aspartate-beta-semialdehyde [(S)-ASA] and pyruvate to dihydrodipicolinate (DHDP). However, it was shown in E.coli that the product of the enzymatic reaction is not dihydrodipicolinate but in fact (4S)-4-hydroxy-2,3,4,5-tetrahydro-(2S)-dipicolinic acid (HTPA), and that the consecutive dehydration reaction leading to DHDP is not spontaneous but catalyzed by DapB.</text>
</comment>
<evidence type="ECO:0000256" key="3">
    <source>
        <dbReference type="ARBA" id="ARBA00012086"/>
    </source>
</evidence>
<name>A0A0A7LAD9_9ARCH</name>
<proteinExistence type="inferred from homology"/>
<comment type="subcellular location">
    <subcellularLocation>
        <location evidence="11">Cytoplasm</location>
    </subcellularLocation>
</comment>
<comment type="function">
    <text evidence="1 11">Catalyzes the condensation of (S)-aspartate-beta-semialdehyde [(S)-ASA] and pyruvate to 4-hydroxy-tetrahydrodipicolinate (HTPA).</text>
</comment>
<feature type="binding site" evidence="11 13">
    <location>
        <position position="45"/>
    </location>
    <ligand>
        <name>pyruvate</name>
        <dbReference type="ChEBI" id="CHEBI:15361"/>
    </ligand>
</feature>
<dbReference type="NCBIfam" id="TIGR00674">
    <property type="entry name" value="dapA"/>
    <property type="match status" value="1"/>
</dbReference>
<keyword evidence="6 11" id="KW-0220">Diaminopimelate biosynthesis</keyword>
<dbReference type="GO" id="GO:0009089">
    <property type="term" value="P:lysine biosynthetic process via diaminopimelate"/>
    <property type="evidence" value="ECO:0007669"/>
    <property type="project" value="UniProtKB-UniRule"/>
</dbReference>
<evidence type="ECO:0000256" key="1">
    <source>
        <dbReference type="ARBA" id="ARBA00003294"/>
    </source>
</evidence>
<evidence type="ECO:0000256" key="11">
    <source>
        <dbReference type="HAMAP-Rule" id="MF_00418"/>
    </source>
</evidence>
<comment type="similarity">
    <text evidence="11">Belongs to the DapA family.</text>
</comment>
<feature type="active site" description="Proton donor/acceptor" evidence="11 12">
    <location>
        <position position="132"/>
    </location>
</feature>